<dbReference type="AlphaFoldDB" id="A0A0F7SXH3"/>
<sequence>MGLASKLAAAQSSGAAPPAQTGGPSSLPPIQTQQPQYGQQYQQQQQNNPYGQQYQQPQSAYPASPVGGAPAVPMGRPLSYQGGHSQTTQQGQYGAPQGPAPGQYAPPSGPPPSHQSHGKQPPPQGYQPQYGQQPQSQYGAPPPAYGAPPASQSASIAPGAVPLDPRVVEGILQACVVEQHIEAFYPPGSLGPIANRIAGNGAIDHLASTWRMPKELAMDLLKLSLFDVILLVDDSGSMAFEEGGERIDDLKLILSRVAHASSLFDTDGIQVRFLNSNVEGNNITSEQGATQLLSQIRYSGLTPLGTSLDKKILQPLVLGPARAGRLEKPVLIIVITDGTPAGEPKDMVFRVITNASNELKRTRYGSDAISFQFAQVGNDLKAQAFLGELDVDPAVGDLVDCTSNYESEADEMMRKSGMELTPELWLVKLLMGGIDVSYDEQDEVRR</sequence>
<proteinExistence type="predicted"/>
<feature type="compositionally biased region" description="Low complexity" evidence="1">
    <location>
        <begin position="33"/>
        <end position="106"/>
    </location>
</feature>
<evidence type="ECO:0000313" key="3">
    <source>
        <dbReference type="EMBL" id="CED85429.1"/>
    </source>
</evidence>
<feature type="region of interest" description="Disordered" evidence="1">
    <location>
        <begin position="1"/>
        <end position="157"/>
    </location>
</feature>
<feature type="domain" description="VWFA" evidence="2">
    <location>
        <begin position="227"/>
        <end position="424"/>
    </location>
</feature>
<organism evidence="3">
    <name type="scientific">Phaffia rhodozyma</name>
    <name type="common">Yeast</name>
    <name type="synonym">Xanthophyllomyces dendrorhous</name>
    <dbReference type="NCBI Taxonomy" id="264483"/>
    <lineage>
        <taxon>Eukaryota</taxon>
        <taxon>Fungi</taxon>
        <taxon>Dikarya</taxon>
        <taxon>Basidiomycota</taxon>
        <taxon>Agaricomycotina</taxon>
        <taxon>Tremellomycetes</taxon>
        <taxon>Cystofilobasidiales</taxon>
        <taxon>Mrakiaceae</taxon>
        <taxon>Phaffia</taxon>
    </lineage>
</organism>
<dbReference type="Gene3D" id="3.40.50.410">
    <property type="entry name" value="von Willebrand factor, type A domain"/>
    <property type="match status" value="1"/>
</dbReference>
<dbReference type="PANTHER" id="PTHR34706">
    <property type="entry name" value="SLR1338 PROTEIN"/>
    <property type="match status" value="1"/>
</dbReference>
<dbReference type="SUPFAM" id="SSF53300">
    <property type="entry name" value="vWA-like"/>
    <property type="match status" value="1"/>
</dbReference>
<feature type="compositionally biased region" description="Polar residues" evidence="1">
    <location>
        <begin position="22"/>
        <end position="32"/>
    </location>
</feature>
<dbReference type="PROSITE" id="PS50234">
    <property type="entry name" value="VWFA"/>
    <property type="match status" value="1"/>
</dbReference>
<feature type="compositionally biased region" description="Low complexity" evidence="1">
    <location>
        <begin position="147"/>
        <end position="157"/>
    </location>
</feature>
<dbReference type="EMBL" id="LN483332">
    <property type="protein sequence ID" value="CED85429.1"/>
    <property type="molecule type" value="Genomic_DNA"/>
</dbReference>
<feature type="compositionally biased region" description="Low complexity" evidence="1">
    <location>
        <begin position="126"/>
        <end position="139"/>
    </location>
</feature>
<dbReference type="InterPro" id="IPR002035">
    <property type="entry name" value="VWF_A"/>
</dbReference>
<name>A0A0F7SXH3_PHARH</name>
<reference evidence="3" key="1">
    <citation type="submission" date="2014-08" db="EMBL/GenBank/DDBJ databases">
        <authorList>
            <person name="Sharma Rahul"/>
            <person name="Thines Marco"/>
        </authorList>
    </citation>
    <scope>NUCLEOTIDE SEQUENCE</scope>
</reference>
<accession>A0A0F7SXH3</accession>
<protein>
    <submittedName>
        <fullName evidence="3">von Willebrand factor, type A</fullName>
    </submittedName>
</protein>
<dbReference type="PANTHER" id="PTHR34706:SF2">
    <property type="entry name" value="RFEF"/>
    <property type="match status" value="1"/>
</dbReference>
<dbReference type="InterPro" id="IPR036465">
    <property type="entry name" value="vWFA_dom_sf"/>
</dbReference>
<evidence type="ECO:0000259" key="2">
    <source>
        <dbReference type="PROSITE" id="PS50234"/>
    </source>
</evidence>
<evidence type="ECO:0000256" key="1">
    <source>
        <dbReference type="SAM" id="MobiDB-lite"/>
    </source>
</evidence>
<feature type="compositionally biased region" description="Low complexity" evidence="1">
    <location>
        <begin position="1"/>
        <end position="20"/>
    </location>
</feature>